<reference evidence="3" key="1">
    <citation type="journal article" date="2021" name="Cell">
        <title>Tracing the genetic footprints of vertebrate landing in non-teleost ray-finned fishes.</title>
        <authorList>
            <person name="Bi X."/>
            <person name="Wang K."/>
            <person name="Yang L."/>
            <person name="Pan H."/>
            <person name="Jiang H."/>
            <person name="Wei Q."/>
            <person name="Fang M."/>
            <person name="Yu H."/>
            <person name="Zhu C."/>
            <person name="Cai Y."/>
            <person name="He Y."/>
            <person name="Gan X."/>
            <person name="Zeng H."/>
            <person name="Yu D."/>
            <person name="Zhu Y."/>
            <person name="Jiang H."/>
            <person name="Qiu Q."/>
            <person name="Yang H."/>
            <person name="Zhang Y.E."/>
            <person name="Wang W."/>
            <person name="Zhu M."/>
            <person name="He S."/>
            <person name="Zhang G."/>
        </authorList>
    </citation>
    <scope>NUCLEOTIDE SEQUENCE</scope>
    <source>
        <strain evidence="3">Pddl_001</strain>
    </source>
</reference>
<dbReference type="PRINTS" id="PR00317">
    <property type="entry name" value="EPENDYMIN"/>
</dbReference>
<feature type="chain" id="PRO_5045205268" evidence="2">
    <location>
        <begin position="20"/>
        <end position="195"/>
    </location>
</feature>
<dbReference type="SMART" id="SM00026">
    <property type="entry name" value="EPEND"/>
    <property type="match status" value="1"/>
</dbReference>
<evidence type="ECO:0000313" key="3">
    <source>
        <dbReference type="EMBL" id="MBN3281749.1"/>
    </source>
</evidence>
<proteinExistence type="inferred from homology"/>
<organism evidence="3 4">
    <name type="scientific">Polyodon spathula</name>
    <name type="common">North American paddlefish</name>
    <name type="synonym">Squalus spathula</name>
    <dbReference type="NCBI Taxonomy" id="7913"/>
    <lineage>
        <taxon>Eukaryota</taxon>
        <taxon>Metazoa</taxon>
        <taxon>Chordata</taxon>
        <taxon>Craniata</taxon>
        <taxon>Vertebrata</taxon>
        <taxon>Euteleostomi</taxon>
        <taxon>Actinopterygii</taxon>
        <taxon>Chondrostei</taxon>
        <taxon>Acipenseriformes</taxon>
        <taxon>Polyodontidae</taxon>
        <taxon>Polyodon</taxon>
    </lineage>
</organism>
<feature type="signal peptide" evidence="2">
    <location>
        <begin position="1"/>
        <end position="19"/>
    </location>
</feature>
<dbReference type="EMBL" id="JAAWVQ010111541">
    <property type="protein sequence ID" value="MBN3281749.1"/>
    <property type="molecule type" value="Genomic_DNA"/>
</dbReference>
<keyword evidence="2" id="KW-0732">Signal</keyword>
<comment type="similarity">
    <text evidence="1">Belongs to the ependymin family.</text>
</comment>
<evidence type="ECO:0000256" key="2">
    <source>
        <dbReference type="SAM" id="SignalP"/>
    </source>
</evidence>
<name>A0ABS2Y6C1_POLSP</name>
<keyword evidence="4" id="KW-1185">Reference proteome</keyword>
<feature type="non-terminal residue" evidence="3">
    <location>
        <position position="1"/>
    </location>
</feature>
<comment type="caution">
    <text evidence="3">The sequence shown here is derived from an EMBL/GenBank/DDBJ whole genome shotgun (WGS) entry which is preliminary data.</text>
</comment>
<sequence>MKFLLFSALWLSLWLTAQGQKPRPCESPALLEGKLFTAAPSKHVEVFGDFSYDGYLHRFHIAEEIFIGNQKLFVNYIMLFKESRLYKISFHNKTCERLPLSVHFRPLEVPQNATFGGQLIIGGSSKPGEGLLVNLWKGTDSQTQGSYTLTFTEFGCLPIQQSYFSKETGPLFTSYFDMTTGIRDPNVFIPPPFCD</sequence>
<dbReference type="Pfam" id="PF00811">
    <property type="entry name" value="Ependymin"/>
    <property type="match status" value="1"/>
</dbReference>
<feature type="non-terminal residue" evidence="3">
    <location>
        <position position="195"/>
    </location>
</feature>
<dbReference type="Proteomes" id="UP001166093">
    <property type="component" value="Unassembled WGS sequence"/>
</dbReference>
<evidence type="ECO:0000256" key="1">
    <source>
        <dbReference type="ARBA" id="ARBA00010771"/>
    </source>
</evidence>
<accession>A0ABS2Y6C1</accession>
<dbReference type="InterPro" id="IPR001299">
    <property type="entry name" value="Ependymin"/>
</dbReference>
<evidence type="ECO:0000313" key="4">
    <source>
        <dbReference type="Proteomes" id="UP001166093"/>
    </source>
</evidence>
<dbReference type="PANTHER" id="PTHR10697:SF5">
    <property type="entry name" value="EPENDYMIN-RELATED"/>
    <property type="match status" value="1"/>
</dbReference>
<gene>
    <name evidence="3" type="primary">Epd</name>
    <name evidence="3" type="ORF">GTO93_0010366</name>
</gene>
<dbReference type="PANTHER" id="PTHR10697">
    <property type="entry name" value="MAMMALIAN EPENDYMIN-RELATED PROTEIN 1"/>
    <property type="match status" value="1"/>
</dbReference>
<protein>
    <submittedName>
        <fullName evidence="3">EPD protein</fullName>
    </submittedName>
</protein>